<evidence type="ECO:0000313" key="3">
    <source>
        <dbReference type="Proteomes" id="UP001153069"/>
    </source>
</evidence>
<sequence>MASTSLIVSPGLLPTDWMHMPDTADWMQENFVEEMNVPKEFSNGCNSADATRKSDLESVASPRSTLIIQSNQKPVVLPEPVSSCVPPVDAPPQAPVHLKDMTKTTTMMSFTRFKSKRPKVKKCNSYSYPSVRASFSHFTGDTDTCTDGLNASSSSVTTPHASRSMPRPRRCNSFPTVVSPYWLEEQRLQQRRSKCEDSVRQLYEERKENIVEIFQNQWLISDDLDEYEYGDDEQQD</sequence>
<dbReference type="AlphaFoldDB" id="A0A9N8E910"/>
<name>A0A9N8E910_9STRA</name>
<evidence type="ECO:0000313" key="2">
    <source>
        <dbReference type="EMBL" id="CAB9514876.1"/>
    </source>
</evidence>
<evidence type="ECO:0000256" key="1">
    <source>
        <dbReference type="SAM" id="MobiDB-lite"/>
    </source>
</evidence>
<gene>
    <name evidence="2" type="ORF">SEMRO_680_G186260.1</name>
</gene>
<dbReference type="Proteomes" id="UP001153069">
    <property type="component" value="Unassembled WGS sequence"/>
</dbReference>
<accession>A0A9N8E910</accession>
<organism evidence="2 3">
    <name type="scientific">Seminavis robusta</name>
    <dbReference type="NCBI Taxonomy" id="568900"/>
    <lineage>
        <taxon>Eukaryota</taxon>
        <taxon>Sar</taxon>
        <taxon>Stramenopiles</taxon>
        <taxon>Ochrophyta</taxon>
        <taxon>Bacillariophyta</taxon>
        <taxon>Bacillariophyceae</taxon>
        <taxon>Bacillariophycidae</taxon>
        <taxon>Naviculales</taxon>
        <taxon>Naviculaceae</taxon>
        <taxon>Seminavis</taxon>
    </lineage>
</organism>
<keyword evidence="3" id="KW-1185">Reference proteome</keyword>
<dbReference type="EMBL" id="CAICTM010000679">
    <property type="protein sequence ID" value="CAB9514876.1"/>
    <property type="molecule type" value="Genomic_DNA"/>
</dbReference>
<proteinExistence type="predicted"/>
<comment type="caution">
    <text evidence="2">The sequence shown here is derived from an EMBL/GenBank/DDBJ whole genome shotgun (WGS) entry which is preliminary data.</text>
</comment>
<feature type="region of interest" description="Disordered" evidence="1">
    <location>
        <begin position="150"/>
        <end position="170"/>
    </location>
</feature>
<reference evidence="2" key="1">
    <citation type="submission" date="2020-06" db="EMBL/GenBank/DDBJ databases">
        <authorList>
            <consortium name="Plant Systems Biology data submission"/>
        </authorList>
    </citation>
    <scope>NUCLEOTIDE SEQUENCE</scope>
    <source>
        <strain evidence="2">D6</strain>
    </source>
</reference>
<protein>
    <submittedName>
        <fullName evidence="2">Uncharacterized protein</fullName>
    </submittedName>
</protein>
<feature type="compositionally biased region" description="Polar residues" evidence="1">
    <location>
        <begin position="150"/>
        <end position="161"/>
    </location>
</feature>